<dbReference type="AlphaFoldDB" id="A0A2W5STF5"/>
<dbReference type="InterPro" id="IPR011129">
    <property type="entry name" value="CSD"/>
</dbReference>
<dbReference type="Proteomes" id="UP000249432">
    <property type="component" value="Unassembled WGS sequence"/>
</dbReference>
<dbReference type="InterPro" id="IPR012340">
    <property type="entry name" value="NA-bd_OB-fold"/>
</dbReference>
<comment type="caution">
    <text evidence="2">The sequence shown here is derived from an EMBL/GenBank/DDBJ whole genome shotgun (WGS) entry which is preliminary data.</text>
</comment>
<evidence type="ECO:0000259" key="1">
    <source>
        <dbReference type="PROSITE" id="PS51857"/>
    </source>
</evidence>
<sequence length="130" mass="14787">MPIGRVKWFDSDKGFGFVTNPGDDDVFVGTQVLPDGVEELHQGQKIEYEFAAGRKGPQVLRITDIQETGRPRRRPSHKYKPDQLQSMIQDLMTLLEEHVQPSLQTGRYPGRKESRQVAEVLRAVARELDA</sequence>
<dbReference type="PROSITE" id="PS51857">
    <property type="entry name" value="CSD_2"/>
    <property type="match status" value="1"/>
</dbReference>
<dbReference type="CDD" id="cd04458">
    <property type="entry name" value="CSP_CDS"/>
    <property type="match status" value="1"/>
</dbReference>
<dbReference type="PRINTS" id="PR00050">
    <property type="entry name" value="COLDSHOCK"/>
</dbReference>
<dbReference type="EMBL" id="QFRA01000022">
    <property type="protein sequence ID" value="PZR04083.1"/>
    <property type="molecule type" value="Genomic_DNA"/>
</dbReference>
<dbReference type="RefSeq" id="WP_303735201.1">
    <property type="nucleotide sequence ID" value="NZ_CAKZHK010000008.1"/>
</dbReference>
<proteinExistence type="predicted"/>
<evidence type="ECO:0000313" key="3">
    <source>
        <dbReference type="Proteomes" id="UP000249432"/>
    </source>
</evidence>
<name>A0A2W5STF5_9CORY</name>
<organism evidence="2 3">
    <name type="scientific">Corynebacterium kroppenstedtii</name>
    <dbReference type="NCBI Taxonomy" id="161879"/>
    <lineage>
        <taxon>Bacteria</taxon>
        <taxon>Bacillati</taxon>
        <taxon>Actinomycetota</taxon>
        <taxon>Actinomycetes</taxon>
        <taxon>Mycobacteriales</taxon>
        <taxon>Corynebacteriaceae</taxon>
        <taxon>Corynebacterium</taxon>
    </lineage>
</organism>
<dbReference type="SUPFAM" id="SSF50249">
    <property type="entry name" value="Nucleic acid-binding proteins"/>
    <property type="match status" value="1"/>
</dbReference>
<dbReference type="InterPro" id="IPR002059">
    <property type="entry name" value="CSP_DNA-bd"/>
</dbReference>
<feature type="domain" description="CSD" evidence="1">
    <location>
        <begin position="1"/>
        <end position="64"/>
    </location>
</feature>
<dbReference type="SMART" id="SM00357">
    <property type="entry name" value="CSP"/>
    <property type="match status" value="1"/>
</dbReference>
<reference evidence="2 3" key="1">
    <citation type="submission" date="2017-08" db="EMBL/GenBank/DDBJ databases">
        <title>Infants hospitalized years apart are colonized by the same room-sourced microbial strains.</title>
        <authorList>
            <person name="Brooks B."/>
            <person name="Olm M.R."/>
            <person name="Firek B.A."/>
            <person name="Baker R."/>
            <person name="Thomas B.C."/>
            <person name="Morowitz M.J."/>
            <person name="Banfield J.F."/>
        </authorList>
    </citation>
    <scope>NUCLEOTIDE SEQUENCE [LARGE SCALE GENOMIC DNA]</scope>
    <source>
        <strain evidence="2">S2_003_000_R1_3</strain>
    </source>
</reference>
<dbReference type="Pfam" id="PF00313">
    <property type="entry name" value="CSD"/>
    <property type="match status" value="1"/>
</dbReference>
<dbReference type="Gene3D" id="2.40.50.140">
    <property type="entry name" value="Nucleic acid-binding proteins"/>
    <property type="match status" value="1"/>
</dbReference>
<evidence type="ECO:0000313" key="2">
    <source>
        <dbReference type="EMBL" id="PZR04083.1"/>
    </source>
</evidence>
<protein>
    <submittedName>
        <fullName evidence="2">Cold-shock protein</fullName>
    </submittedName>
</protein>
<accession>A0A2W5STF5</accession>
<dbReference type="GO" id="GO:0003676">
    <property type="term" value="F:nucleic acid binding"/>
    <property type="evidence" value="ECO:0007669"/>
    <property type="project" value="InterPro"/>
</dbReference>
<gene>
    <name evidence="2" type="ORF">DI525_08010</name>
</gene>